<gene>
    <name evidence="2" type="ORF">H4R18_004693</name>
</gene>
<organism evidence="2 3">
    <name type="scientific">Coemansia javaensis</name>
    <dbReference type="NCBI Taxonomy" id="2761396"/>
    <lineage>
        <taxon>Eukaryota</taxon>
        <taxon>Fungi</taxon>
        <taxon>Fungi incertae sedis</taxon>
        <taxon>Zoopagomycota</taxon>
        <taxon>Kickxellomycotina</taxon>
        <taxon>Kickxellomycetes</taxon>
        <taxon>Kickxellales</taxon>
        <taxon>Kickxellaceae</taxon>
        <taxon>Coemansia</taxon>
    </lineage>
</organism>
<feature type="region of interest" description="Disordered" evidence="1">
    <location>
        <begin position="131"/>
        <end position="156"/>
    </location>
</feature>
<proteinExistence type="predicted"/>
<dbReference type="OrthoDB" id="5582002at2759"/>
<sequence>MSERRVQSADALLQRQQQQRSALHWQSLPNVRIGRSQAAAATAATAVQRGQYGGLYAESYDSDSASASDDNDNGCGERSMVLDCTPSVPRPAVRVGAARLSQMVRARAPAEEEEEEGPAVCEQQEASAVCADPAGPADDGDPDRGGGGPRGEDEAHGLGAAFAPLALDIAGLGAAAQEDSVLPRRLVRAGAEPAARRGGLETDDPAADGLGREPKEDGSSLEEEKVPLAGDELNGLLAAGAVADERQRARTDTRLQRLARLVGGRRRRERERREAKLFQPVVAGGSGAAAAAWGGAAGDDDNDNDNDAQWWSCWCCAARHCVAATFAAVLAGALAGFFVWPRVPTVSISSLSALASANVTYSVRESRFGLDMPVRVTYEIHSGNFYPLRIRSARVLGFDGATGNRILTAALADLPVRPLRLQFHAQRADIHYLTSDPADPALADLFGKCAPRAAAVGARPSAGRPSPLTVRFQIAVDVAGLYWIRSPIVTLNQRVECPE</sequence>
<name>A0A9W8LFE7_9FUNG</name>
<keyword evidence="3" id="KW-1185">Reference proteome</keyword>
<feature type="compositionally biased region" description="Basic and acidic residues" evidence="1">
    <location>
        <begin position="210"/>
        <end position="223"/>
    </location>
</feature>
<feature type="compositionally biased region" description="Low complexity" evidence="1">
    <location>
        <begin position="8"/>
        <end position="23"/>
    </location>
</feature>
<dbReference type="AlphaFoldDB" id="A0A9W8LFE7"/>
<feature type="region of interest" description="Disordered" evidence="1">
    <location>
        <begin position="190"/>
        <end position="223"/>
    </location>
</feature>
<reference evidence="2" key="1">
    <citation type="submission" date="2022-07" db="EMBL/GenBank/DDBJ databases">
        <title>Phylogenomic reconstructions and comparative analyses of Kickxellomycotina fungi.</title>
        <authorList>
            <person name="Reynolds N.K."/>
            <person name="Stajich J.E."/>
            <person name="Barry K."/>
            <person name="Grigoriev I.V."/>
            <person name="Crous P."/>
            <person name="Smith M.E."/>
        </authorList>
    </citation>
    <scope>NUCLEOTIDE SEQUENCE</scope>
    <source>
        <strain evidence="2">NBRC 105414</strain>
    </source>
</reference>
<evidence type="ECO:0000313" key="3">
    <source>
        <dbReference type="Proteomes" id="UP001140217"/>
    </source>
</evidence>
<feature type="region of interest" description="Disordered" evidence="1">
    <location>
        <begin position="1"/>
        <end position="23"/>
    </location>
</feature>
<protein>
    <submittedName>
        <fullName evidence="2">Uncharacterized protein</fullName>
    </submittedName>
</protein>
<comment type="caution">
    <text evidence="2">The sequence shown here is derived from an EMBL/GenBank/DDBJ whole genome shotgun (WGS) entry which is preliminary data.</text>
</comment>
<dbReference type="Proteomes" id="UP001140217">
    <property type="component" value="Unassembled WGS sequence"/>
</dbReference>
<dbReference type="EMBL" id="JANBUL010000238">
    <property type="protein sequence ID" value="KAJ2778273.1"/>
    <property type="molecule type" value="Genomic_DNA"/>
</dbReference>
<accession>A0A9W8LFE7</accession>
<feature type="region of interest" description="Disordered" evidence="1">
    <location>
        <begin position="58"/>
        <end position="82"/>
    </location>
</feature>
<evidence type="ECO:0000313" key="2">
    <source>
        <dbReference type="EMBL" id="KAJ2778273.1"/>
    </source>
</evidence>
<feature type="region of interest" description="Disordered" evidence="1">
    <location>
        <begin position="106"/>
        <end position="125"/>
    </location>
</feature>
<evidence type="ECO:0000256" key="1">
    <source>
        <dbReference type="SAM" id="MobiDB-lite"/>
    </source>
</evidence>